<dbReference type="OrthoDB" id="8907274at2759"/>
<dbReference type="GO" id="GO:0016020">
    <property type="term" value="C:membrane"/>
    <property type="evidence" value="ECO:0007669"/>
    <property type="project" value="UniProtKB-SubCell"/>
</dbReference>
<keyword evidence="8" id="KW-0560">Oxidoreductase</keyword>
<evidence type="ECO:0000259" key="7">
    <source>
        <dbReference type="SMART" id="SM00014"/>
    </source>
</evidence>
<feature type="transmembrane region" description="Helical" evidence="6">
    <location>
        <begin position="167"/>
        <end position="185"/>
    </location>
</feature>
<keyword evidence="3 6" id="KW-0812">Transmembrane</keyword>
<evidence type="ECO:0000256" key="6">
    <source>
        <dbReference type="SAM" id="Phobius"/>
    </source>
</evidence>
<dbReference type="InterPro" id="IPR043216">
    <property type="entry name" value="PAP-like"/>
</dbReference>
<dbReference type="GO" id="GO:0006644">
    <property type="term" value="P:phospholipid metabolic process"/>
    <property type="evidence" value="ECO:0007669"/>
    <property type="project" value="InterPro"/>
</dbReference>
<evidence type="ECO:0000313" key="8">
    <source>
        <dbReference type="EMBL" id="ORZ12214.1"/>
    </source>
</evidence>
<feature type="domain" description="Phosphatidic acid phosphatase type 2/haloperoxidase" evidence="7">
    <location>
        <begin position="95"/>
        <end position="242"/>
    </location>
</feature>
<feature type="transmembrane region" description="Helical" evidence="6">
    <location>
        <begin position="223"/>
        <end position="242"/>
    </location>
</feature>
<dbReference type="GO" id="GO:0004601">
    <property type="term" value="F:peroxidase activity"/>
    <property type="evidence" value="ECO:0007669"/>
    <property type="project" value="UniProtKB-KW"/>
</dbReference>
<dbReference type="CDD" id="cd03390">
    <property type="entry name" value="PAP2_containing_1_like"/>
    <property type="match status" value="1"/>
</dbReference>
<dbReference type="Gene3D" id="1.20.144.10">
    <property type="entry name" value="Phosphatidic acid phosphatase type 2/haloperoxidase"/>
    <property type="match status" value="1"/>
</dbReference>
<keyword evidence="9" id="KW-1185">Reference proteome</keyword>
<dbReference type="AlphaFoldDB" id="A0A1X2I9L4"/>
<organism evidence="8 9">
    <name type="scientific">Absidia repens</name>
    <dbReference type="NCBI Taxonomy" id="90262"/>
    <lineage>
        <taxon>Eukaryota</taxon>
        <taxon>Fungi</taxon>
        <taxon>Fungi incertae sedis</taxon>
        <taxon>Mucoromycota</taxon>
        <taxon>Mucoromycotina</taxon>
        <taxon>Mucoromycetes</taxon>
        <taxon>Mucorales</taxon>
        <taxon>Cunninghamellaceae</taxon>
        <taxon>Absidia</taxon>
    </lineage>
</organism>
<keyword evidence="5 6" id="KW-0472">Membrane</keyword>
<comment type="subcellular location">
    <subcellularLocation>
        <location evidence="1">Membrane</location>
        <topology evidence="1">Multi-pass membrane protein</topology>
    </subcellularLocation>
</comment>
<reference evidence="8 9" key="1">
    <citation type="submission" date="2016-07" db="EMBL/GenBank/DDBJ databases">
        <title>Pervasive Adenine N6-methylation of Active Genes in Fungi.</title>
        <authorList>
            <consortium name="DOE Joint Genome Institute"/>
            <person name="Mondo S.J."/>
            <person name="Dannebaum R.O."/>
            <person name="Kuo R.C."/>
            <person name="Labutti K."/>
            <person name="Haridas S."/>
            <person name="Kuo A."/>
            <person name="Salamov A."/>
            <person name="Ahrendt S.R."/>
            <person name="Lipzen A."/>
            <person name="Sullivan W."/>
            <person name="Andreopoulos W.B."/>
            <person name="Clum A."/>
            <person name="Lindquist E."/>
            <person name="Daum C."/>
            <person name="Ramamoorthy G.K."/>
            <person name="Gryganskyi A."/>
            <person name="Culley D."/>
            <person name="Magnuson J.K."/>
            <person name="James T.Y."/>
            <person name="O'Malley M.A."/>
            <person name="Stajich J.E."/>
            <person name="Spatafora J.W."/>
            <person name="Visel A."/>
            <person name="Grigoriev I.V."/>
        </authorList>
    </citation>
    <scope>NUCLEOTIDE SEQUENCE [LARGE SCALE GENOMIC DNA]</scope>
    <source>
        <strain evidence="8 9">NRRL 1336</strain>
    </source>
</reference>
<evidence type="ECO:0000313" key="9">
    <source>
        <dbReference type="Proteomes" id="UP000193560"/>
    </source>
</evidence>
<comment type="similarity">
    <text evidence="2">Belongs to the PA-phosphatase related phosphoesterase family.</text>
</comment>
<dbReference type="SUPFAM" id="SSF48317">
    <property type="entry name" value="Acid phosphatase/Vanadium-dependent haloperoxidase"/>
    <property type="match status" value="1"/>
</dbReference>
<keyword evidence="8" id="KW-0575">Peroxidase</keyword>
<sequence>MSCVTWRQPHRKRLFYSYLNDWVLVILMLLIFFGLDKIPPYHREFSVTDKTIMFSYTEHEEVPLWALCVICFVVPFLIIATVSLGYKRSGHDFHSGALGLSLAISLTVMFTQAIKLSVGRPRPDFLSRCQPPANTHDPPLGLSNYSICTTRIDSAIMIDAFKSFPSGHASFSFASLGYIALYLAGKLRIFDERGHTYKGFTFVFPVIGALLVAITRTRDYRHHWSDVAIGAILGAGCAFFAYRQYHPALGHKNCHLPHTLRFLPIENGVPHSTNDYDDHHRKDGLPGNVETMIGENDAYIVTNTTTGSTLQQDRTRKLDIYDSV</sequence>
<dbReference type="GO" id="GO:0046839">
    <property type="term" value="P:phospholipid dephosphorylation"/>
    <property type="evidence" value="ECO:0007669"/>
    <property type="project" value="TreeGrafter"/>
</dbReference>
<feature type="transmembrane region" description="Helical" evidence="6">
    <location>
        <begin position="197"/>
        <end position="217"/>
    </location>
</feature>
<proteinExistence type="inferred from homology"/>
<dbReference type="EMBL" id="MCGE01000019">
    <property type="protein sequence ID" value="ORZ12214.1"/>
    <property type="molecule type" value="Genomic_DNA"/>
</dbReference>
<name>A0A1X2I9L4_9FUNG</name>
<feature type="transmembrane region" description="Helical" evidence="6">
    <location>
        <begin position="15"/>
        <end position="35"/>
    </location>
</feature>
<dbReference type="STRING" id="90262.A0A1X2I9L4"/>
<evidence type="ECO:0000256" key="5">
    <source>
        <dbReference type="ARBA" id="ARBA00023136"/>
    </source>
</evidence>
<dbReference type="InterPro" id="IPR036938">
    <property type="entry name" value="PAP2/HPO_sf"/>
</dbReference>
<evidence type="ECO:0000256" key="3">
    <source>
        <dbReference type="ARBA" id="ARBA00022692"/>
    </source>
</evidence>
<dbReference type="Proteomes" id="UP000193560">
    <property type="component" value="Unassembled WGS sequence"/>
</dbReference>
<feature type="transmembrane region" description="Helical" evidence="6">
    <location>
        <begin position="64"/>
        <end position="86"/>
    </location>
</feature>
<protein>
    <submittedName>
        <fullName evidence="8">Phosphatidic acid phosphatase type 2/haloperoxidase</fullName>
    </submittedName>
</protein>
<gene>
    <name evidence="8" type="ORF">BCR42DRAFT_420206</name>
</gene>
<dbReference type="PANTHER" id="PTHR10165">
    <property type="entry name" value="LIPID PHOSPHATE PHOSPHATASE"/>
    <property type="match status" value="1"/>
</dbReference>
<evidence type="ECO:0000256" key="1">
    <source>
        <dbReference type="ARBA" id="ARBA00004141"/>
    </source>
</evidence>
<dbReference type="PANTHER" id="PTHR10165:SF35">
    <property type="entry name" value="RE23632P"/>
    <property type="match status" value="1"/>
</dbReference>
<evidence type="ECO:0000256" key="2">
    <source>
        <dbReference type="ARBA" id="ARBA00008816"/>
    </source>
</evidence>
<dbReference type="Pfam" id="PF01569">
    <property type="entry name" value="PAP2"/>
    <property type="match status" value="1"/>
</dbReference>
<evidence type="ECO:0000256" key="4">
    <source>
        <dbReference type="ARBA" id="ARBA00022989"/>
    </source>
</evidence>
<accession>A0A1X2I9L4</accession>
<dbReference type="SMART" id="SM00014">
    <property type="entry name" value="acidPPc"/>
    <property type="match status" value="1"/>
</dbReference>
<keyword evidence="4 6" id="KW-1133">Transmembrane helix</keyword>
<dbReference type="GO" id="GO:0008195">
    <property type="term" value="F:phosphatidate phosphatase activity"/>
    <property type="evidence" value="ECO:0007669"/>
    <property type="project" value="TreeGrafter"/>
</dbReference>
<comment type="caution">
    <text evidence="8">The sequence shown here is derived from an EMBL/GenBank/DDBJ whole genome shotgun (WGS) entry which is preliminary data.</text>
</comment>
<feature type="transmembrane region" description="Helical" evidence="6">
    <location>
        <begin position="98"/>
        <end position="118"/>
    </location>
</feature>
<dbReference type="InterPro" id="IPR000326">
    <property type="entry name" value="PAP2/HPO"/>
</dbReference>